<keyword evidence="2 7" id="KW-0132">Cell division</keyword>
<dbReference type="InterPro" id="IPR009619">
    <property type="entry name" value="CrgA"/>
</dbReference>
<dbReference type="Pfam" id="PF06781">
    <property type="entry name" value="CrgA"/>
    <property type="match status" value="1"/>
</dbReference>
<accession>A0A3L8PQF4</accession>
<proteinExistence type="inferred from homology"/>
<keyword evidence="6 7" id="KW-0131">Cell cycle</keyword>
<gene>
    <name evidence="7" type="primary">crgA</name>
    <name evidence="8" type="ORF">D9V41_01275</name>
</gene>
<name>A0A3L8PQF4_9ACTN</name>
<dbReference type="HAMAP" id="MF_00631">
    <property type="entry name" value="CrgA"/>
    <property type="match status" value="1"/>
</dbReference>
<sequence length="175" mass="19066">MSSCSSAARCCRCSTARARSLSTVLMSPPAGRRSSPAELTLAETKKNPHATETANTARCQPLRDRRALPGSSCSAMRTRLVENSERPCAVATTGRTTVRRRNKETQGPKPQKIGNRWAAPAMVISAVIGLVWIVVFYTISSTDITIPWYSDLGQWNLAIGMGFIVAAFGFAMKWE</sequence>
<keyword evidence="1 7" id="KW-1003">Cell membrane</keyword>
<dbReference type="AlphaFoldDB" id="A0A3L8PQF4"/>
<evidence type="ECO:0000256" key="5">
    <source>
        <dbReference type="ARBA" id="ARBA00023136"/>
    </source>
</evidence>
<feature type="transmembrane region" description="Helical" evidence="7">
    <location>
        <begin position="152"/>
        <end position="172"/>
    </location>
</feature>
<evidence type="ECO:0000256" key="6">
    <source>
        <dbReference type="ARBA" id="ARBA00023306"/>
    </source>
</evidence>
<dbReference type="Proteomes" id="UP000282515">
    <property type="component" value="Unassembled WGS sequence"/>
</dbReference>
<evidence type="ECO:0000256" key="2">
    <source>
        <dbReference type="ARBA" id="ARBA00022618"/>
    </source>
</evidence>
<evidence type="ECO:0000256" key="3">
    <source>
        <dbReference type="ARBA" id="ARBA00022692"/>
    </source>
</evidence>
<feature type="transmembrane region" description="Helical" evidence="7">
    <location>
        <begin position="117"/>
        <end position="140"/>
    </location>
</feature>
<dbReference type="GO" id="GO:0005886">
    <property type="term" value="C:plasma membrane"/>
    <property type="evidence" value="ECO:0007669"/>
    <property type="project" value="UniProtKB-SubCell"/>
</dbReference>
<comment type="function">
    <text evidence="7">Involved in cell division.</text>
</comment>
<organism evidence="8 9">
    <name type="scientific">Aeromicrobium phragmitis</name>
    <dbReference type="NCBI Taxonomy" id="2478914"/>
    <lineage>
        <taxon>Bacteria</taxon>
        <taxon>Bacillati</taxon>
        <taxon>Actinomycetota</taxon>
        <taxon>Actinomycetes</taxon>
        <taxon>Propionibacteriales</taxon>
        <taxon>Nocardioidaceae</taxon>
        <taxon>Aeromicrobium</taxon>
    </lineage>
</organism>
<evidence type="ECO:0000256" key="7">
    <source>
        <dbReference type="HAMAP-Rule" id="MF_00631"/>
    </source>
</evidence>
<keyword evidence="5 7" id="KW-0472">Membrane</keyword>
<keyword evidence="3 7" id="KW-0812">Transmembrane</keyword>
<keyword evidence="9" id="KW-1185">Reference proteome</keyword>
<dbReference type="EMBL" id="RDBF01000001">
    <property type="protein sequence ID" value="RLV57607.1"/>
    <property type="molecule type" value="Genomic_DNA"/>
</dbReference>
<keyword evidence="4 7" id="KW-1133">Transmembrane helix</keyword>
<evidence type="ECO:0000313" key="8">
    <source>
        <dbReference type="EMBL" id="RLV57607.1"/>
    </source>
</evidence>
<evidence type="ECO:0000256" key="4">
    <source>
        <dbReference type="ARBA" id="ARBA00022989"/>
    </source>
</evidence>
<dbReference type="GO" id="GO:0051301">
    <property type="term" value="P:cell division"/>
    <property type="evidence" value="ECO:0007669"/>
    <property type="project" value="UniProtKB-UniRule"/>
</dbReference>
<evidence type="ECO:0000313" key="9">
    <source>
        <dbReference type="Proteomes" id="UP000282515"/>
    </source>
</evidence>
<protein>
    <recommendedName>
        <fullName evidence="7">Cell division protein CrgA</fullName>
    </recommendedName>
</protein>
<comment type="similarity">
    <text evidence="7">Belongs to the CrgA family.</text>
</comment>
<comment type="subcellular location">
    <subcellularLocation>
        <location evidence="7">Cell membrane</location>
        <topology evidence="7">Multi-pass membrane protein</topology>
    </subcellularLocation>
</comment>
<dbReference type="OrthoDB" id="5189646at2"/>
<comment type="caution">
    <text evidence="8">The sequence shown here is derived from an EMBL/GenBank/DDBJ whole genome shotgun (WGS) entry which is preliminary data.</text>
</comment>
<evidence type="ECO:0000256" key="1">
    <source>
        <dbReference type="ARBA" id="ARBA00022475"/>
    </source>
</evidence>
<reference evidence="8 9" key="1">
    <citation type="submission" date="2018-10" db="EMBL/GenBank/DDBJ databases">
        <title>Aeromicrobium sp. 9W16Y-2 whole genome shotgun sequence.</title>
        <authorList>
            <person name="Li F."/>
        </authorList>
    </citation>
    <scope>NUCLEOTIDE SEQUENCE [LARGE SCALE GENOMIC DNA]</scope>
    <source>
        <strain evidence="8 9">9W16Y-2</strain>
    </source>
</reference>